<reference evidence="4" key="2">
    <citation type="submission" date="2025-09" db="UniProtKB">
        <authorList>
            <consortium name="Ensembl"/>
        </authorList>
    </citation>
    <scope>IDENTIFICATION</scope>
</reference>
<keyword evidence="5" id="KW-1185">Reference proteome</keyword>
<dbReference type="Proteomes" id="UP000005207">
    <property type="component" value="Unplaced"/>
</dbReference>
<dbReference type="SUPFAM" id="SSF50494">
    <property type="entry name" value="Trypsin-like serine proteases"/>
    <property type="match status" value="1"/>
</dbReference>
<dbReference type="GeneTree" id="ENSGT00390000009571"/>
<dbReference type="KEGG" id="onl:109199931"/>
<organism evidence="4 5">
    <name type="scientific">Oreochromis niloticus</name>
    <name type="common">Nile tilapia</name>
    <name type="synonym">Tilapia nilotica</name>
    <dbReference type="NCBI Taxonomy" id="8128"/>
    <lineage>
        <taxon>Eukaryota</taxon>
        <taxon>Metazoa</taxon>
        <taxon>Chordata</taxon>
        <taxon>Craniata</taxon>
        <taxon>Vertebrata</taxon>
        <taxon>Euteleostomi</taxon>
        <taxon>Actinopterygii</taxon>
        <taxon>Neopterygii</taxon>
        <taxon>Teleostei</taxon>
        <taxon>Neoteleostei</taxon>
        <taxon>Acanthomorphata</taxon>
        <taxon>Ovalentaria</taxon>
        <taxon>Cichlomorphae</taxon>
        <taxon>Cichliformes</taxon>
        <taxon>Cichlidae</taxon>
        <taxon>African cichlids</taxon>
        <taxon>Pseudocrenilabrinae</taxon>
        <taxon>Oreochromini</taxon>
        <taxon>Oreochromis</taxon>
    </lineage>
</organism>
<reference evidence="4" key="1">
    <citation type="submission" date="2025-08" db="UniProtKB">
        <authorList>
            <consortium name="Ensembl"/>
        </authorList>
    </citation>
    <scope>IDENTIFICATION</scope>
</reference>
<dbReference type="GO" id="GO:0004252">
    <property type="term" value="F:serine-type endopeptidase activity"/>
    <property type="evidence" value="ECO:0007669"/>
    <property type="project" value="InterPro"/>
</dbReference>
<dbReference type="AlphaFoldDB" id="I3JKB2"/>
<dbReference type="SMART" id="SM00020">
    <property type="entry name" value="Tryp_SPc"/>
    <property type="match status" value="1"/>
</dbReference>
<dbReference type="Gene3D" id="2.40.10.10">
    <property type="entry name" value="Trypsin-like serine proteases"/>
    <property type="match status" value="1"/>
</dbReference>
<dbReference type="InterPro" id="IPR001314">
    <property type="entry name" value="Peptidase_S1A"/>
</dbReference>
<dbReference type="PRINTS" id="PR00722">
    <property type="entry name" value="CHYMOTRYPSIN"/>
</dbReference>
<feature type="domain" description="Peptidase S1" evidence="3">
    <location>
        <begin position="30"/>
        <end position="255"/>
    </location>
</feature>
<dbReference type="PANTHER" id="PTHR24271:SF96">
    <property type="entry name" value="GRANZYME A-RELATED"/>
    <property type="match status" value="1"/>
</dbReference>
<dbReference type="CDD" id="cd00190">
    <property type="entry name" value="Tryp_SPc"/>
    <property type="match status" value="1"/>
</dbReference>
<sequence>MRTMAHLKHLLLLLWVGVTVSSVVNLHKRIFNGSTCEKEERHYHVKLIGKNKKGSYLCGGSLIHKNWVLTAAHCGGDGSTIEAFLGIHQGPVKVVKVKTQNIFYTKILKFIESKKDIMLLKLDTPSDITPVDLPDCANPPELKETVRVAGYGEYTLDKKTGKTTADIPATLQCANMHVDKCACPIDSFCFFWPSSSRMCLREPNVDVCSGDSGGGVIYNNKIYGVIVGGDERVCRAPAIALKVCSYIDWIHKTIQT</sequence>
<dbReference type="HOGENOM" id="CLU_006842_1_5_1"/>
<dbReference type="InterPro" id="IPR018114">
    <property type="entry name" value="TRYPSIN_HIS"/>
</dbReference>
<dbReference type="PROSITE" id="PS00134">
    <property type="entry name" value="TRYPSIN_HIS"/>
    <property type="match status" value="1"/>
</dbReference>
<dbReference type="eggNOG" id="KOG3627">
    <property type="taxonomic scope" value="Eukaryota"/>
</dbReference>
<dbReference type="Ensembl" id="ENSONIT00000009311.2">
    <property type="protein sequence ID" value="ENSONIP00000009306.2"/>
    <property type="gene ID" value="ENSONIG00000007378.2"/>
</dbReference>
<dbReference type="GeneID" id="109199931"/>
<dbReference type="RefSeq" id="XP_019210821.2">
    <property type="nucleotide sequence ID" value="XM_019355276.2"/>
</dbReference>
<keyword evidence="2" id="KW-0732">Signal</keyword>
<dbReference type="InterPro" id="IPR009003">
    <property type="entry name" value="Peptidase_S1_PA"/>
</dbReference>
<dbReference type="PROSITE" id="PS50240">
    <property type="entry name" value="TRYPSIN_DOM"/>
    <property type="match status" value="1"/>
</dbReference>
<dbReference type="OMA" id="HYFRISA"/>
<evidence type="ECO:0000256" key="2">
    <source>
        <dbReference type="SAM" id="SignalP"/>
    </source>
</evidence>
<evidence type="ECO:0000313" key="5">
    <source>
        <dbReference type="Proteomes" id="UP000005207"/>
    </source>
</evidence>
<evidence type="ECO:0000256" key="1">
    <source>
        <dbReference type="ARBA" id="ARBA00023157"/>
    </source>
</evidence>
<dbReference type="STRING" id="8128.ENSONIP00000009306"/>
<dbReference type="InterPro" id="IPR001254">
    <property type="entry name" value="Trypsin_dom"/>
</dbReference>
<evidence type="ECO:0000259" key="3">
    <source>
        <dbReference type="PROSITE" id="PS50240"/>
    </source>
</evidence>
<dbReference type="PANTHER" id="PTHR24271">
    <property type="entry name" value="KALLIKREIN-RELATED"/>
    <property type="match status" value="1"/>
</dbReference>
<accession>I3JKB2</accession>
<dbReference type="RefSeq" id="XP_025760767.1">
    <property type="nucleotide sequence ID" value="XM_025904982.1"/>
</dbReference>
<protein>
    <submittedName>
        <fullName evidence="4">Thrombin-like enzyme gyroxin B2.1</fullName>
    </submittedName>
</protein>
<feature type="chain" id="PRO_5025479199" evidence="2">
    <location>
        <begin position="22"/>
        <end position="256"/>
    </location>
</feature>
<proteinExistence type="predicted"/>
<dbReference type="InterPro" id="IPR043504">
    <property type="entry name" value="Peptidase_S1_PA_chymotrypsin"/>
</dbReference>
<dbReference type="InParanoid" id="I3JKB2"/>
<keyword evidence="1" id="KW-1015">Disulfide bond</keyword>
<name>I3JKB2_ORENI</name>
<gene>
    <name evidence="4" type="primary">LOC109199931</name>
</gene>
<evidence type="ECO:0000313" key="4">
    <source>
        <dbReference type="Ensembl" id="ENSONIP00000009306.2"/>
    </source>
</evidence>
<feature type="signal peptide" evidence="2">
    <location>
        <begin position="1"/>
        <end position="21"/>
    </location>
</feature>
<dbReference type="Pfam" id="PF00089">
    <property type="entry name" value="Trypsin"/>
    <property type="match status" value="1"/>
</dbReference>
<dbReference type="GO" id="GO:0006508">
    <property type="term" value="P:proteolysis"/>
    <property type="evidence" value="ECO:0007669"/>
    <property type="project" value="InterPro"/>
</dbReference>
<dbReference type="OrthoDB" id="5565075at2759"/>